<dbReference type="EMBL" id="JAUSVL010000001">
    <property type="protein sequence ID" value="MDQ0291827.1"/>
    <property type="molecule type" value="Genomic_DNA"/>
</dbReference>
<keyword evidence="4" id="KW-1185">Reference proteome</keyword>
<sequence>MRTLLLLLLFIPVLSWAKIVTYTYATLSNVVIAGASEHTLVIPPDYPSYTQSYTCTYDEGSYTLDIEVPDDPPPEDEEVEQEDGEGDGEGEDEEDGGVTFATTIEWSLSGSGARFAEGCDPTSSSVTIEFIVGNTEDVVLKVEVTVECTAGNGVGTHDSSTFKIHSPVWDTYHSISMYAESATIEAPRCAAVGEDVTFSVQLPNDSEYDRRQGVDVKTYLDDLKGPNSPRWNRPEALLGEGVVGDSVTWTASDTPTTEPAEISVVIDDSPYPKPPNERGTTDDDPYPLDAIQITIVAVDSLVPDFGEEIDDGDDDPDTRTFVLAVADTGVVTVNATPNPSVAEADLPAGWSLTGGTGTGKLLRTINRAAPGIHTITCECGTSKKTTEVIVLSVTSLEPDIGEEIDDGDDNPDTRTFVVAVADTGVVTVNATPEPAVAEADLPNSWTLTGGTGNSKLSRTIDLTIPAVHTLTCTCGASQKTTRVIIIKVAFTEVEKKVKWEEEGSYDASGLLTSDSTTNNLTWTITGFPTAALDTSSGTVTFSDTYKYDSESEGTYTVTATHNVVPSCSDSFTLKIVAYLKVTVVLKRKNISLKNGDDKYGHWWAELNGTESYGWWPDRYVNILDTLTSVPGILNGRFPAPFGGTTTMDPHHGNTAEECIQTYIISHVRTIAEVLADVRDFANGYSGTWSWPFGQNCHSFQNSMVNDVNLLKEDELP</sequence>
<proteinExistence type="predicted"/>
<gene>
    <name evidence="3" type="ORF">J3R75_003934</name>
</gene>
<evidence type="ECO:0000259" key="2">
    <source>
        <dbReference type="PROSITE" id="PS50835"/>
    </source>
</evidence>
<evidence type="ECO:0000313" key="3">
    <source>
        <dbReference type="EMBL" id="MDQ0291827.1"/>
    </source>
</evidence>
<dbReference type="Proteomes" id="UP001238163">
    <property type="component" value="Unassembled WGS sequence"/>
</dbReference>
<name>A0AAE3VJN2_9BACT</name>
<dbReference type="AlphaFoldDB" id="A0AAE3VJN2"/>
<dbReference type="InterPro" id="IPR007110">
    <property type="entry name" value="Ig-like_dom"/>
</dbReference>
<evidence type="ECO:0000313" key="4">
    <source>
        <dbReference type="Proteomes" id="UP001238163"/>
    </source>
</evidence>
<evidence type="ECO:0000256" key="1">
    <source>
        <dbReference type="SAM" id="MobiDB-lite"/>
    </source>
</evidence>
<feature type="region of interest" description="Disordered" evidence="1">
    <location>
        <begin position="63"/>
        <end position="97"/>
    </location>
</feature>
<feature type="domain" description="Ig-like" evidence="2">
    <location>
        <begin position="434"/>
        <end position="574"/>
    </location>
</feature>
<protein>
    <recommendedName>
        <fullName evidence="2">Ig-like domain-containing protein</fullName>
    </recommendedName>
</protein>
<dbReference type="PROSITE" id="PS50835">
    <property type="entry name" value="IG_LIKE"/>
    <property type="match status" value="1"/>
</dbReference>
<feature type="region of interest" description="Disordered" evidence="1">
    <location>
        <begin position="266"/>
        <end position="286"/>
    </location>
</feature>
<reference evidence="3" key="1">
    <citation type="submission" date="2023-07" db="EMBL/GenBank/DDBJ databases">
        <title>Genomic Encyclopedia of Type Strains, Phase IV (KMG-IV): sequencing the most valuable type-strain genomes for metagenomic binning, comparative biology and taxonomic classification.</title>
        <authorList>
            <person name="Goeker M."/>
        </authorList>
    </citation>
    <scope>NUCLEOTIDE SEQUENCE</scope>
    <source>
        <strain evidence="3">DSM 24202</strain>
    </source>
</reference>
<organism evidence="3 4">
    <name type="scientific">Oligosphaera ethanolica</name>
    <dbReference type="NCBI Taxonomy" id="760260"/>
    <lineage>
        <taxon>Bacteria</taxon>
        <taxon>Pseudomonadati</taxon>
        <taxon>Lentisphaerota</taxon>
        <taxon>Oligosphaeria</taxon>
        <taxon>Oligosphaerales</taxon>
        <taxon>Oligosphaeraceae</taxon>
        <taxon>Oligosphaera</taxon>
    </lineage>
</organism>
<feature type="compositionally biased region" description="Acidic residues" evidence="1">
    <location>
        <begin position="67"/>
        <end position="96"/>
    </location>
</feature>
<accession>A0AAE3VJN2</accession>
<dbReference type="RefSeq" id="WP_307265179.1">
    <property type="nucleotide sequence ID" value="NZ_JAUSVL010000001.1"/>
</dbReference>
<comment type="caution">
    <text evidence="3">The sequence shown here is derived from an EMBL/GenBank/DDBJ whole genome shotgun (WGS) entry which is preliminary data.</text>
</comment>